<keyword evidence="2" id="KW-1185">Reference proteome</keyword>
<proteinExistence type="predicted"/>
<evidence type="ECO:0000313" key="1">
    <source>
        <dbReference type="EnsemblMetazoa" id="tetur18g02040.1"/>
    </source>
</evidence>
<accession>T1KR27</accession>
<name>T1KR27_TETUR</name>
<protein>
    <submittedName>
        <fullName evidence="1">Uncharacterized protein</fullName>
    </submittedName>
</protein>
<dbReference type="AlphaFoldDB" id="T1KR27"/>
<evidence type="ECO:0000313" key="2">
    <source>
        <dbReference type="Proteomes" id="UP000015104"/>
    </source>
</evidence>
<dbReference type="HOGENOM" id="CLU_3071296_0_0_1"/>
<organism evidence="1 2">
    <name type="scientific">Tetranychus urticae</name>
    <name type="common">Two-spotted spider mite</name>
    <dbReference type="NCBI Taxonomy" id="32264"/>
    <lineage>
        <taxon>Eukaryota</taxon>
        <taxon>Metazoa</taxon>
        <taxon>Ecdysozoa</taxon>
        <taxon>Arthropoda</taxon>
        <taxon>Chelicerata</taxon>
        <taxon>Arachnida</taxon>
        <taxon>Acari</taxon>
        <taxon>Acariformes</taxon>
        <taxon>Trombidiformes</taxon>
        <taxon>Prostigmata</taxon>
        <taxon>Eleutherengona</taxon>
        <taxon>Raphignathae</taxon>
        <taxon>Tetranychoidea</taxon>
        <taxon>Tetranychidae</taxon>
        <taxon>Tetranychus</taxon>
    </lineage>
</organism>
<reference evidence="1" key="2">
    <citation type="submission" date="2015-06" db="UniProtKB">
        <authorList>
            <consortium name="EnsemblMetazoa"/>
        </authorList>
    </citation>
    <scope>IDENTIFICATION</scope>
</reference>
<dbReference type="Proteomes" id="UP000015104">
    <property type="component" value="Unassembled WGS sequence"/>
</dbReference>
<sequence>MARRSKDNDLTKWAARKAIKRPTPRPFNLYALQIALRLELNTNLESQLVMYKL</sequence>
<reference evidence="2" key="1">
    <citation type="submission" date="2011-08" db="EMBL/GenBank/DDBJ databases">
        <authorList>
            <person name="Rombauts S."/>
        </authorList>
    </citation>
    <scope>NUCLEOTIDE SEQUENCE</scope>
    <source>
        <strain evidence="2">London</strain>
    </source>
</reference>
<dbReference type="EnsemblMetazoa" id="tetur18g02040.1">
    <property type="protein sequence ID" value="tetur18g02040.1"/>
    <property type="gene ID" value="tetur18g02040"/>
</dbReference>
<dbReference type="EMBL" id="CAEY01000383">
    <property type="status" value="NOT_ANNOTATED_CDS"/>
    <property type="molecule type" value="Genomic_DNA"/>
</dbReference>